<dbReference type="InterPro" id="IPR038495">
    <property type="entry name" value="ATPase_E_C"/>
</dbReference>
<proteinExistence type="inferred from homology"/>
<reference evidence="4" key="1">
    <citation type="journal article" date="2023" name="Plant J.">
        <title>The genome of the king protea, Protea cynaroides.</title>
        <authorList>
            <person name="Chang J."/>
            <person name="Duong T.A."/>
            <person name="Schoeman C."/>
            <person name="Ma X."/>
            <person name="Roodt D."/>
            <person name="Barker N."/>
            <person name="Li Z."/>
            <person name="Van de Peer Y."/>
            <person name="Mizrachi E."/>
        </authorList>
    </citation>
    <scope>NUCLEOTIDE SEQUENCE</scope>
    <source>
        <tissue evidence="4">Young leaves</tissue>
    </source>
</reference>
<evidence type="ECO:0000313" key="4">
    <source>
        <dbReference type="EMBL" id="KAJ4972428.1"/>
    </source>
</evidence>
<keyword evidence="3" id="KW-0406">Ion transport</keyword>
<gene>
    <name evidence="4" type="ORF">NE237_005527</name>
</gene>
<evidence type="ECO:0000256" key="1">
    <source>
        <dbReference type="ARBA" id="ARBA00005901"/>
    </source>
</evidence>
<dbReference type="GO" id="GO:0033178">
    <property type="term" value="C:proton-transporting two-sector ATPase complex, catalytic domain"/>
    <property type="evidence" value="ECO:0007669"/>
    <property type="project" value="InterPro"/>
</dbReference>
<evidence type="ECO:0000256" key="2">
    <source>
        <dbReference type="ARBA" id="ARBA00022448"/>
    </source>
</evidence>
<sequence length="230" mass="26367">MNDSEVSSQIQQMVKFIRQEAEEKSNEISVSSEEEFNIEKLQLLEAEKRKIRQDYERKSKQVEVRKKIEYSMQLNASRIKVLQAQDDVVNAMKDSASKELQRVSDNKKTYSKLLRDLIVQSLLRLQEPSVLLRCREVDLKLVQSVLEEAKRQYAEKAKVQPPQVTVDDHVYLPPPPTAADSHEPFCTGGVVLASQDGKIVCENTLDARLDVVFRQKLPEIRKRLFGQVGA</sequence>
<dbReference type="Gene3D" id="3.30.2320.30">
    <property type="entry name" value="ATP synthase, E subunit, C-terminal"/>
    <property type="match status" value="1"/>
</dbReference>
<name>A0A9Q0KKR0_9MAGN</name>
<evidence type="ECO:0000256" key="3">
    <source>
        <dbReference type="ARBA" id="ARBA00023065"/>
    </source>
</evidence>
<keyword evidence="5" id="KW-1185">Reference proteome</keyword>
<dbReference type="Proteomes" id="UP001141806">
    <property type="component" value="Unassembled WGS sequence"/>
</dbReference>
<organism evidence="4 5">
    <name type="scientific">Protea cynaroides</name>
    <dbReference type="NCBI Taxonomy" id="273540"/>
    <lineage>
        <taxon>Eukaryota</taxon>
        <taxon>Viridiplantae</taxon>
        <taxon>Streptophyta</taxon>
        <taxon>Embryophyta</taxon>
        <taxon>Tracheophyta</taxon>
        <taxon>Spermatophyta</taxon>
        <taxon>Magnoliopsida</taxon>
        <taxon>Proteales</taxon>
        <taxon>Proteaceae</taxon>
        <taxon>Protea</taxon>
    </lineage>
</organism>
<dbReference type="HAMAP" id="MF_00311">
    <property type="entry name" value="ATP_synth_E_arch"/>
    <property type="match status" value="1"/>
</dbReference>
<accession>A0A9Q0KKR0</accession>
<dbReference type="AlphaFoldDB" id="A0A9Q0KKR0"/>
<protein>
    <recommendedName>
        <fullName evidence="6">V-type proton ATPase subunit E</fullName>
    </recommendedName>
</protein>
<dbReference type="Pfam" id="PF01991">
    <property type="entry name" value="vATP-synt_E"/>
    <property type="match status" value="1"/>
</dbReference>
<evidence type="ECO:0008006" key="6">
    <source>
        <dbReference type="Google" id="ProtNLM"/>
    </source>
</evidence>
<dbReference type="EMBL" id="JAMYWD010000005">
    <property type="protein sequence ID" value="KAJ4972428.1"/>
    <property type="molecule type" value="Genomic_DNA"/>
</dbReference>
<dbReference type="PANTHER" id="PTHR45715">
    <property type="entry name" value="ATPASE H+-TRANSPORTING V1 SUBUNIT E1A-RELATED"/>
    <property type="match status" value="1"/>
</dbReference>
<dbReference type="InterPro" id="IPR002842">
    <property type="entry name" value="ATPase_V1_Esu"/>
</dbReference>
<comment type="caution">
    <text evidence="4">The sequence shown here is derived from an EMBL/GenBank/DDBJ whole genome shotgun (WGS) entry which is preliminary data.</text>
</comment>
<evidence type="ECO:0000313" key="5">
    <source>
        <dbReference type="Proteomes" id="UP001141806"/>
    </source>
</evidence>
<dbReference type="SUPFAM" id="SSF160527">
    <property type="entry name" value="V-type ATPase subunit E-like"/>
    <property type="match status" value="1"/>
</dbReference>
<comment type="similarity">
    <text evidence="1">Belongs to the V-ATPase E subunit family.</text>
</comment>
<keyword evidence="2" id="KW-0813">Transport</keyword>
<dbReference type="OrthoDB" id="10263003at2759"/>
<dbReference type="Gene3D" id="6.10.250.1620">
    <property type="match status" value="1"/>
</dbReference>
<dbReference type="GO" id="GO:0046961">
    <property type="term" value="F:proton-transporting ATPase activity, rotational mechanism"/>
    <property type="evidence" value="ECO:0007669"/>
    <property type="project" value="InterPro"/>
</dbReference>